<dbReference type="PANTHER" id="PTHR24392">
    <property type="entry name" value="ZINC FINGER PROTEIN"/>
    <property type="match status" value="1"/>
</dbReference>
<evidence type="ECO:0000256" key="3">
    <source>
        <dbReference type="ARBA" id="ARBA00022737"/>
    </source>
</evidence>
<protein>
    <recommendedName>
        <fullName evidence="9">C2H2-type domain-containing protein</fullName>
    </recommendedName>
</protein>
<evidence type="ECO:0000256" key="2">
    <source>
        <dbReference type="ARBA" id="ARBA00022723"/>
    </source>
</evidence>
<dbReference type="AlphaFoldDB" id="A0AAV8VAW3"/>
<sequence>MLKNSSKCGLCMHTTDEETGEALDKTKIQMLKIVSPTLDHLSVTNSVMCKSCSGTLQQSFDFKVACLTNEDYLNVLYLANKTKLLLTEIVTKHDDKAPKQGYKDESVCRLCFRYFKTDLFTSLNQIHDDIFLKDMIEKCLPEINLNSTKDPAICYECMQSLQDQFNFLCTCLDSIYKLDDFVEFVSCNIKNDVDVPDLVEVVVKLESDSESIVKKEKDIEYKNDLDFDIGNEFECAGVKIEDTEKHTEKVPESTRNFRRLFEIDDASDLNDLYICYHCHHRTTHKSYLIEHLKIHRDILQFKCDKCDFVSKWKSSLYHHEWLHNEDERPVYQCSYCIYKTTHRKHLMRHNTRHKKPEDKVVYKCQYCRFKTNNINYFKAHNKTKHDVESVIEKTVAIEKSLRCDSCDFVAKKRPFLTKHRKAHKNKVCEFCGFRARMQWHLQNHMLKHRQEDEVTVFQCATCDFKTRYKNSLKSHLLRHKLPKKLQKKKLVPSVEISMYSKLKSLHPSSQGDSLISLCYL</sequence>
<evidence type="ECO:0000313" key="11">
    <source>
        <dbReference type="Proteomes" id="UP001159042"/>
    </source>
</evidence>
<keyword evidence="2" id="KW-0479">Metal-binding</keyword>
<dbReference type="Proteomes" id="UP001159042">
    <property type="component" value="Unassembled WGS sequence"/>
</dbReference>
<evidence type="ECO:0000256" key="5">
    <source>
        <dbReference type="ARBA" id="ARBA00022833"/>
    </source>
</evidence>
<organism evidence="10 11">
    <name type="scientific">Exocentrus adspersus</name>
    <dbReference type="NCBI Taxonomy" id="1586481"/>
    <lineage>
        <taxon>Eukaryota</taxon>
        <taxon>Metazoa</taxon>
        <taxon>Ecdysozoa</taxon>
        <taxon>Arthropoda</taxon>
        <taxon>Hexapoda</taxon>
        <taxon>Insecta</taxon>
        <taxon>Pterygota</taxon>
        <taxon>Neoptera</taxon>
        <taxon>Endopterygota</taxon>
        <taxon>Coleoptera</taxon>
        <taxon>Polyphaga</taxon>
        <taxon>Cucujiformia</taxon>
        <taxon>Chrysomeloidea</taxon>
        <taxon>Cerambycidae</taxon>
        <taxon>Lamiinae</taxon>
        <taxon>Acanthocinini</taxon>
        <taxon>Exocentrus</taxon>
    </lineage>
</organism>
<dbReference type="SMART" id="SM00355">
    <property type="entry name" value="ZnF_C2H2"/>
    <property type="match status" value="7"/>
</dbReference>
<dbReference type="InterPro" id="IPR012934">
    <property type="entry name" value="Znf_AD"/>
</dbReference>
<dbReference type="GO" id="GO:0003677">
    <property type="term" value="F:DNA binding"/>
    <property type="evidence" value="ECO:0007669"/>
    <property type="project" value="UniProtKB-KW"/>
</dbReference>
<accession>A0AAV8VAW3</accession>
<dbReference type="SUPFAM" id="SSF57667">
    <property type="entry name" value="beta-beta-alpha zinc fingers"/>
    <property type="match status" value="2"/>
</dbReference>
<dbReference type="Gene3D" id="3.30.160.60">
    <property type="entry name" value="Classic Zinc Finger"/>
    <property type="match status" value="3"/>
</dbReference>
<dbReference type="EMBL" id="JANEYG010000203">
    <property type="protein sequence ID" value="KAJ8911268.1"/>
    <property type="molecule type" value="Genomic_DNA"/>
</dbReference>
<proteinExistence type="predicted"/>
<evidence type="ECO:0000256" key="4">
    <source>
        <dbReference type="ARBA" id="ARBA00022771"/>
    </source>
</evidence>
<dbReference type="GO" id="GO:0005634">
    <property type="term" value="C:nucleus"/>
    <property type="evidence" value="ECO:0007669"/>
    <property type="project" value="UniProtKB-SubCell"/>
</dbReference>
<keyword evidence="6" id="KW-0238">DNA-binding</keyword>
<evidence type="ECO:0000259" key="9">
    <source>
        <dbReference type="PROSITE" id="PS50157"/>
    </source>
</evidence>
<keyword evidence="5" id="KW-0862">Zinc</keyword>
<dbReference type="GO" id="GO:0008270">
    <property type="term" value="F:zinc ion binding"/>
    <property type="evidence" value="ECO:0007669"/>
    <property type="project" value="UniProtKB-KW"/>
</dbReference>
<feature type="domain" description="C2H2-type" evidence="9">
    <location>
        <begin position="273"/>
        <end position="295"/>
    </location>
</feature>
<name>A0AAV8VAW3_9CUCU</name>
<dbReference type="InterPro" id="IPR036236">
    <property type="entry name" value="Znf_C2H2_sf"/>
</dbReference>
<reference evidence="10 11" key="1">
    <citation type="journal article" date="2023" name="Insect Mol. Biol.">
        <title>Genome sequencing provides insights into the evolution of gene families encoding plant cell wall-degrading enzymes in longhorned beetles.</title>
        <authorList>
            <person name="Shin N.R."/>
            <person name="Okamura Y."/>
            <person name="Kirsch R."/>
            <person name="Pauchet Y."/>
        </authorList>
    </citation>
    <scope>NUCLEOTIDE SEQUENCE [LARGE SCALE GENOMIC DNA]</scope>
    <source>
        <strain evidence="10">EAD_L_NR</strain>
    </source>
</reference>
<gene>
    <name evidence="10" type="ORF">NQ315_015271</name>
</gene>
<evidence type="ECO:0000256" key="6">
    <source>
        <dbReference type="ARBA" id="ARBA00023125"/>
    </source>
</evidence>
<evidence type="ECO:0000256" key="1">
    <source>
        <dbReference type="ARBA" id="ARBA00004123"/>
    </source>
</evidence>
<keyword evidence="3" id="KW-0677">Repeat</keyword>
<evidence type="ECO:0000313" key="10">
    <source>
        <dbReference type="EMBL" id="KAJ8911268.1"/>
    </source>
</evidence>
<comment type="subcellular location">
    <subcellularLocation>
        <location evidence="1">Nucleus</location>
    </subcellularLocation>
</comment>
<dbReference type="InterPro" id="IPR013087">
    <property type="entry name" value="Znf_C2H2_type"/>
</dbReference>
<keyword evidence="7" id="KW-0539">Nucleus</keyword>
<keyword evidence="11" id="KW-1185">Reference proteome</keyword>
<dbReference type="SMART" id="SM00868">
    <property type="entry name" value="zf-AD"/>
    <property type="match status" value="2"/>
</dbReference>
<dbReference type="PANTHER" id="PTHR24392:SF31">
    <property type="entry name" value="C2H2-TYPE DOMAIN-CONTAINING PROTEIN"/>
    <property type="match status" value="1"/>
</dbReference>
<dbReference type="PROSITE" id="PS50157">
    <property type="entry name" value="ZINC_FINGER_C2H2_2"/>
    <property type="match status" value="1"/>
</dbReference>
<evidence type="ECO:0000256" key="7">
    <source>
        <dbReference type="ARBA" id="ARBA00023242"/>
    </source>
</evidence>
<evidence type="ECO:0000256" key="8">
    <source>
        <dbReference type="PROSITE-ProRule" id="PRU00042"/>
    </source>
</evidence>
<keyword evidence="4 8" id="KW-0863">Zinc-finger</keyword>
<comment type="caution">
    <text evidence="10">The sequence shown here is derived from an EMBL/GenBank/DDBJ whole genome shotgun (WGS) entry which is preliminary data.</text>
</comment>